<evidence type="ECO:0000313" key="2">
    <source>
        <dbReference type="Proteomes" id="UP001254165"/>
    </source>
</evidence>
<dbReference type="Proteomes" id="UP001254165">
    <property type="component" value="Unassembled WGS sequence"/>
</dbReference>
<dbReference type="RefSeq" id="WP_315624843.1">
    <property type="nucleotide sequence ID" value="NZ_JAUHMF010000001.1"/>
</dbReference>
<organism evidence="1 2">
    <name type="scientific">Thermanaerothrix solaris</name>
    <dbReference type="NCBI Taxonomy" id="3058434"/>
    <lineage>
        <taxon>Bacteria</taxon>
        <taxon>Bacillati</taxon>
        <taxon>Chloroflexota</taxon>
        <taxon>Anaerolineae</taxon>
        <taxon>Anaerolineales</taxon>
        <taxon>Anaerolineaceae</taxon>
        <taxon>Thermanaerothrix</taxon>
    </lineage>
</organism>
<dbReference type="InterPro" id="IPR050583">
    <property type="entry name" value="Mycobacterial_A85_antigen"/>
</dbReference>
<dbReference type="Pfam" id="PF00756">
    <property type="entry name" value="Esterase"/>
    <property type="match status" value="1"/>
</dbReference>
<accession>A0ABU3NMY0</accession>
<keyword evidence="1" id="KW-0378">Hydrolase</keyword>
<gene>
    <name evidence="1" type="ORF">QYE77_07945</name>
</gene>
<name>A0ABU3NMY0_9CHLR</name>
<evidence type="ECO:0000313" key="1">
    <source>
        <dbReference type="EMBL" id="MDT8898198.1"/>
    </source>
</evidence>
<proteinExistence type="predicted"/>
<dbReference type="Gene3D" id="3.40.50.1820">
    <property type="entry name" value="alpha/beta hydrolase"/>
    <property type="match status" value="1"/>
</dbReference>
<dbReference type="PANTHER" id="PTHR48098:SF1">
    <property type="entry name" value="DIACYLGLYCEROL ACYLTRANSFERASE_MYCOLYLTRANSFERASE AG85A"/>
    <property type="match status" value="1"/>
</dbReference>
<comment type="caution">
    <text evidence="1">The sequence shown here is derived from an EMBL/GenBank/DDBJ whole genome shotgun (WGS) entry which is preliminary data.</text>
</comment>
<dbReference type="InterPro" id="IPR000801">
    <property type="entry name" value="Esterase-like"/>
</dbReference>
<dbReference type="GO" id="GO:0016787">
    <property type="term" value="F:hydrolase activity"/>
    <property type="evidence" value="ECO:0007669"/>
    <property type="project" value="UniProtKB-KW"/>
</dbReference>
<dbReference type="PANTHER" id="PTHR48098">
    <property type="entry name" value="ENTEROCHELIN ESTERASE-RELATED"/>
    <property type="match status" value="1"/>
</dbReference>
<reference evidence="1 2" key="1">
    <citation type="submission" date="2023-07" db="EMBL/GenBank/DDBJ databases">
        <title>Novel species of Thermanaerothrix with wide hydrolytic capabilities.</title>
        <authorList>
            <person name="Zayulina K.S."/>
            <person name="Podosokorskaya O.A."/>
            <person name="Elcheninov A.G."/>
        </authorList>
    </citation>
    <scope>NUCLEOTIDE SEQUENCE [LARGE SCALE GENOMIC DNA]</scope>
    <source>
        <strain evidence="1 2">4228-RoL</strain>
    </source>
</reference>
<dbReference type="InterPro" id="IPR029058">
    <property type="entry name" value="AB_hydrolase_fold"/>
</dbReference>
<dbReference type="EMBL" id="JAUHMF010000001">
    <property type="protein sequence ID" value="MDT8898198.1"/>
    <property type="molecule type" value="Genomic_DNA"/>
</dbReference>
<sequence>MSYFQCSFQSRALLTSVTLTVTLPFPSFDPLSPEISFDEIYRIEKKFKTLYLFHGAFADANSWFWFTRVMDYANRYGLAVVAPNVGNSFYANLRHGPAYWTFVSEELPRYVRTVFPLSEKRDDNFVAGFSMGGYGALKLALNKSEHYSAAISLSGVLDVVAAMKNPIHPIFNVNEYFGGINSLEGSHNDLFAQLQRLKQEGKSIPRLYIACGLDDNLYEMNKKFRDFALSNNVDLTFEEGPGGHTSDFWDHYIQRALEWLASV</sequence>
<dbReference type="SUPFAM" id="SSF53474">
    <property type="entry name" value="alpha/beta-Hydrolases"/>
    <property type="match status" value="1"/>
</dbReference>
<protein>
    <submittedName>
        <fullName evidence="1">Alpha/beta hydrolase family protein</fullName>
    </submittedName>
</protein>
<keyword evidence="2" id="KW-1185">Reference proteome</keyword>